<accession>A0AC34GMV7</accession>
<proteinExistence type="predicted"/>
<sequence>YSVFFNIGDARIQASNRYRALWARCGTAGSWVTCNDVSPDIRAAVYCGAMINDDGTFFTQMSGTLQSVYQEPSPSQQERNALIEGMACTSRVLDLQ</sequence>
<protein>
    <submittedName>
        <fullName evidence="2">Uncharacterized protein</fullName>
    </submittedName>
</protein>
<dbReference type="Proteomes" id="UP000887579">
    <property type="component" value="Unplaced"/>
</dbReference>
<reference evidence="2" key="1">
    <citation type="submission" date="2022-11" db="UniProtKB">
        <authorList>
            <consortium name="WormBaseParasite"/>
        </authorList>
    </citation>
    <scope>IDENTIFICATION</scope>
</reference>
<evidence type="ECO:0000313" key="1">
    <source>
        <dbReference type="Proteomes" id="UP000887579"/>
    </source>
</evidence>
<evidence type="ECO:0000313" key="2">
    <source>
        <dbReference type="WBParaSite" id="ES5_v2.g30941.t1"/>
    </source>
</evidence>
<name>A0AC34GMV7_9BILA</name>
<dbReference type="WBParaSite" id="ES5_v2.g30941.t1">
    <property type="protein sequence ID" value="ES5_v2.g30941.t1"/>
    <property type="gene ID" value="ES5_v2.g30941"/>
</dbReference>
<organism evidence="1 2">
    <name type="scientific">Panagrolaimus sp. ES5</name>
    <dbReference type="NCBI Taxonomy" id="591445"/>
    <lineage>
        <taxon>Eukaryota</taxon>
        <taxon>Metazoa</taxon>
        <taxon>Ecdysozoa</taxon>
        <taxon>Nematoda</taxon>
        <taxon>Chromadorea</taxon>
        <taxon>Rhabditida</taxon>
        <taxon>Tylenchina</taxon>
        <taxon>Panagrolaimomorpha</taxon>
        <taxon>Panagrolaimoidea</taxon>
        <taxon>Panagrolaimidae</taxon>
        <taxon>Panagrolaimus</taxon>
    </lineage>
</organism>